<evidence type="ECO:0000256" key="4">
    <source>
        <dbReference type="ARBA" id="ARBA00023163"/>
    </source>
</evidence>
<keyword evidence="8" id="KW-1185">Reference proteome</keyword>
<sequence length="178" mass="21329">MTKDETIYRMIKSDKEGGFRILLDAYQKPVYYFIRRMVVVHEDAQDVMQEVFVKIFLGLNKFRGDSTLSTWIYRIAMNESLRFLNKKGIKVVSADNVHDELIDNLKASDYIDYDDKMAVKFQEVILRLSDKQRVIFNLRYYDEMDYQQISKITDTKVVTLKVTYHYIKEKIKKYMVEE</sequence>
<dbReference type="RefSeq" id="WP_207153510.1">
    <property type="nucleotide sequence ID" value="NZ_AP024484.1"/>
</dbReference>
<dbReference type="Proteomes" id="UP001319045">
    <property type="component" value="Chromosome"/>
</dbReference>
<evidence type="ECO:0000259" key="6">
    <source>
        <dbReference type="Pfam" id="PF08281"/>
    </source>
</evidence>
<name>A0ABM7NZH5_9BACT</name>
<dbReference type="SUPFAM" id="SSF88659">
    <property type="entry name" value="Sigma3 and sigma4 domains of RNA polymerase sigma factors"/>
    <property type="match status" value="1"/>
</dbReference>
<reference evidence="7 8" key="1">
    <citation type="journal article" date="2022" name="Int. J. Syst. Evol. Microbiol.">
        <title>Prevotella herbatica sp. nov., a plant polysaccharide-decomposing anaerobic bacterium isolated from a methanogenic reactor.</title>
        <authorList>
            <person name="Uek A."/>
            <person name="Tonouchi A."/>
            <person name="Kaku N."/>
            <person name="Ueki K."/>
        </authorList>
    </citation>
    <scope>NUCLEOTIDE SEQUENCE [LARGE SCALE GENOMIC DNA]</scope>
    <source>
        <strain evidence="7 8">WR041</strain>
    </source>
</reference>
<gene>
    <name evidence="7" type="ORF">prwr041_17910</name>
</gene>
<dbReference type="PANTHER" id="PTHR43133">
    <property type="entry name" value="RNA POLYMERASE ECF-TYPE SIGMA FACTO"/>
    <property type="match status" value="1"/>
</dbReference>
<evidence type="ECO:0000256" key="3">
    <source>
        <dbReference type="ARBA" id="ARBA00023082"/>
    </source>
</evidence>
<feature type="domain" description="RNA polymerase sigma-70 region 2" evidence="5">
    <location>
        <begin position="22"/>
        <end position="87"/>
    </location>
</feature>
<dbReference type="Gene3D" id="1.10.10.10">
    <property type="entry name" value="Winged helix-like DNA-binding domain superfamily/Winged helix DNA-binding domain"/>
    <property type="match status" value="1"/>
</dbReference>
<dbReference type="NCBIfam" id="TIGR02937">
    <property type="entry name" value="sigma70-ECF"/>
    <property type="match status" value="1"/>
</dbReference>
<dbReference type="PANTHER" id="PTHR43133:SF51">
    <property type="entry name" value="RNA POLYMERASE SIGMA FACTOR"/>
    <property type="match status" value="1"/>
</dbReference>
<comment type="similarity">
    <text evidence="1">Belongs to the sigma-70 factor family. ECF subfamily.</text>
</comment>
<evidence type="ECO:0000313" key="7">
    <source>
        <dbReference type="EMBL" id="BCS85898.1"/>
    </source>
</evidence>
<dbReference type="SUPFAM" id="SSF88946">
    <property type="entry name" value="Sigma2 domain of RNA polymerase sigma factors"/>
    <property type="match status" value="1"/>
</dbReference>
<dbReference type="InterPro" id="IPR013249">
    <property type="entry name" value="RNA_pol_sigma70_r4_t2"/>
</dbReference>
<keyword evidence="4" id="KW-0804">Transcription</keyword>
<evidence type="ECO:0000256" key="2">
    <source>
        <dbReference type="ARBA" id="ARBA00023015"/>
    </source>
</evidence>
<dbReference type="Gene3D" id="1.10.1740.10">
    <property type="match status" value="1"/>
</dbReference>
<dbReference type="InterPro" id="IPR007627">
    <property type="entry name" value="RNA_pol_sigma70_r2"/>
</dbReference>
<evidence type="ECO:0000259" key="5">
    <source>
        <dbReference type="Pfam" id="PF04542"/>
    </source>
</evidence>
<dbReference type="InterPro" id="IPR014284">
    <property type="entry name" value="RNA_pol_sigma-70_dom"/>
</dbReference>
<accession>A0ABM7NZH5</accession>
<keyword evidence="2" id="KW-0805">Transcription regulation</keyword>
<dbReference type="Pfam" id="PF08281">
    <property type="entry name" value="Sigma70_r4_2"/>
    <property type="match status" value="1"/>
</dbReference>
<dbReference type="Pfam" id="PF04542">
    <property type="entry name" value="Sigma70_r2"/>
    <property type="match status" value="1"/>
</dbReference>
<dbReference type="InterPro" id="IPR039425">
    <property type="entry name" value="RNA_pol_sigma-70-like"/>
</dbReference>
<organism evidence="7 8">
    <name type="scientific">Prevotella herbatica</name>
    <dbReference type="NCBI Taxonomy" id="2801997"/>
    <lineage>
        <taxon>Bacteria</taxon>
        <taxon>Pseudomonadati</taxon>
        <taxon>Bacteroidota</taxon>
        <taxon>Bacteroidia</taxon>
        <taxon>Bacteroidales</taxon>
        <taxon>Prevotellaceae</taxon>
        <taxon>Prevotella</taxon>
    </lineage>
</organism>
<evidence type="ECO:0000313" key="8">
    <source>
        <dbReference type="Proteomes" id="UP001319045"/>
    </source>
</evidence>
<feature type="domain" description="RNA polymerase sigma factor 70 region 4 type 2" evidence="6">
    <location>
        <begin position="120"/>
        <end position="169"/>
    </location>
</feature>
<dbReference type="InterPro" id="IPR013324">
    <property type="entry name" value="RNA_pol_sigma_r3/r4-like"/>
</dbReference>
<dbReference type="InterPro" id="IPR036388">
    <property type="entry name" value="WH-like_DNA-bd_sf"/>
</dbReference>
<keyword evidence="3" id="KW-0731">Sigma factor</keyword>
<evidence type="ECO:0000256" key="1">
    <source>
        <dbReference type="ARBA" id="ARBA00010641"/>
    </source>
</evidence>
<proteinExistence type="inferred from homology"/>
<dbReference type="EMBL" id="AP024484">
    <property type="protein sequence ID" value="BCS85898.1"/>
    <property type="molecule type" value="Genomic_DNA"/>
</dbReference>
<protein>
    <submittedName>
        <fullName evidence="7">RNA polymerase sigma factor</fullName>
    </submittedName>
</protein>
<dbReference type="InterPro" id="IPR013325">
    <property type="entry name" value="RNA_pol_sigma_r2"/>
</dbReference>